<evidence type="ECO:0000313" key="3">
    <source>
        <dbReference type="Proteomes" id="UP000787635"/>
    </source>
</evidence>
<gene>
    <name evidence="2" type="ORF">HEQ75_11870</name>
</gene>
<keyword evidence="1" id="KW-0732">Signal</keyword>
<protein>
    <submittedName>
        <fullName evidence="2">Uncharacterized protein</fullName>
    </submittedName>
</protein>
<sequence>MNRRRLFGLVAAIATLPPAEAVAEVTISRASGGGVASDLAGACRRGAARQPRHPGHDGKARFCPACGCAIRD</sequence>
<keyword evidence="3" id="KW-1185">Reference proteome</keyword>
<proteinExistence type="predicted"/>
<evidence type="ECO:0000313" key="2">
    <source>
        <dbReference type="EMBL" id="NKC31556.1"/>
    </source>
</evidence>
<comment type="caution">
    <text evidence="2">The sequence shown here is derived from an EMBL/GenBank/DDBJ whole genome shotgun (WGS) entry which is preliminary data.</text>
</comment>
<feature type="signal peptide" evidence="1">
    <location>
        <begin position="1"/>
        <end position="23"/>
    </location>
</feature>
<dbReference type="EMBL" id="JAAVNE010000016">
    <property type="protein sequence ID" value="NKC31556.1"/>
    <property type="molecule type" value="Genomic_DNA"/>
</dbReference>
<evidence type="ECO:0000256" key="1">
    <source>
        <dbReference type="SAM" id="SignalP"/>
    </source>
</evidence>
<dbReference type="RefSeq" id="WP_168030678.1">
    <property type="nucleotide sequence ID" value="NZ_JAAVNE010000016.1"/>
</dbReference>
<accession>A0ABX1E393</accession>
<organism evidence="2 3">
    <name type="scientific">Falsiroseomonas selenitidurans</name>
    <dbReference type="NCBI Taxonomy" id="2716335"/>
    <lineage>
        <taxon>Bacteria</taxon>
        <taxon>Pseudomonadati</taxon>
        <taxon>Pseudomonadota</taxon>
        <taxon>Alphaproteobacteria</taxon>
        <taxon>Acetobacterales</taxon>
        <taxon>Roseomonadaceae</taxon>
        <taxon>Falsiroseomonas</taxon>
    </lineage>
</organism>
<dbReference type="Proteomes" id="UP000787635">
    <property type="component" value="Unassembled WGS sequence"/>
</dbReference>
<feature type="chain" id="PRO_5046246413" evidence="1">
    <location>
        <begin position="24"/>
        <end position="72"/>
    </location>
</feature>
<reference evidence="2 3" key="1">
    <citation type="submission" date="2020-03" db="EMBL/GenBank/DDBJ databases">
        <title>Roseomonas selenitidurans sp. nov. isolated from urban soil.</title>
        <authorList>
            <person name="Liu H."/>
        </authorList>
    </citation>
    <scope>NUCLEOTIDE SEQUENCE [LARGE SCALE GENOMIC DNA]</scope>
    <source>
        <strain evidence="2 3">BU-1</strain>
    </source>
</reference>
<name>A0ABX1E393_9PROT</name>